<dbReference type="GO" id="GO:0004803">
    <property type="term" value="F:transposase activity"/>
    <property type="evidence" value="ECO:0007669"/>
    <property type="project" value="InterPro"/>
</dbReference>
<dbReference type="GO" id="GO:0006313">
    <property type="term" value="P:DNA transposition"/>
    <property type="evidence" value="ECO:0007669"/>
    <property type="project" value="InterPro"/>
</dbReference>
<dbReference type="AlphaFoldDB" id="A0A1H4EIS1"/>
<dbReference type="InterPro" id="IPR002686">
    <property type="entry name" value="Transposase_17"/>
</dbReference>
<dbReference type="RefSeq" id="WP_092351026.1">
    <property type="nucleotide sequence ID" value="NZ_FNQN01000023.1"/>
</dbReference>
<dbReference type="GO" id="GO:0003677">
    <property type="term" value="F:DNA binding"/>
    <property type="evidence" value="ECO:0007669"/>
    <property type="project" value="InterPro"/>
</dbReference>
<keyword evidence="3" id="KW-1185">Reference proteome</keyword>
<protein>
    <submittedName>
        <fullName evidence="2">Putative transposase</fullName>
    </submittedName>
</protein>
<accession>A0A1H4EIS1</accession>
<proteinExistence type="predicted"/>
<gene>
    <name evidence="2" type="ORF">SAMN05660420_03398</name>
</gene>
<dbReference type="InterPro" id="IPR036515">
    <property type="entry name" value="Transposase_17_sf"/>
</dbReference>
<dbReference type="STRING" id="37625.SAMN05660420_03398"/>
<evidence type="ECO:0000313" key="2">
    <source>
        <dbReference type="EMBL" id="SEA84777.1"/>
    </source>
</evidence>
<name>A0A1H4EIS1_9BACT</name>
<evidence type="ECO:0000313" key="3">
    <source>
        <dbReference type="Proteomes" id="UP000199409"/>
    </source>
</evidence>
<dbReference type="PANTHER" id="PTHR34322">
    <property type="entry name" value="TRANSPOSASE, Y1_TNP DOMAIN-CONTAINING"/>
    <property type="match status" value="1"/>
</dbReference>
<feature type="domain" description="Transposase IS200-like" evidence="1">
    <location>
        <begin position="9"/>
        <end position="125"/>
    </location>
</feature>
<dbReference type="SMART" id="SM01321">
    <property type="entry name" value="Y1_Tnp"/>
    <property type="match status" value="1"/>
</dbReference>
<dbReference type="Proteomes" id="UP000199409">
    <property type="component" value="Unassembled WGS sequence"/>
</dbReference>
<dbReference type="EMBL" id="FNQN01000023">
    <property type="protein sequence ID" value="SEA84777.1"/>
    <property type="molecule type" value="Genomic_DNA"/>
</dbReference>
<reference evidence="2 3" key="1">
    <citation type="submission" date="2016-10" db="EMBL/GenBank/DDBJ databases">
        <authorList>
            <person name="de Groot N.N."/>
        </authorList>
    </citation>
    <scope>NUCLEOTIDE SEQUENCE [LARGE SCALE GENOMIC DNA]</scope>
    <source>
        <strain evidence="2 3">DSM 7343</strain>
    </source>
</reference>
<dbReference type="PANTHER" id="PTHR34322:SF2">
    <property type="entry name" value="TRANSPOSASE IS200-LIKE DOMAIN-CONTAINING PROTEIN"/>
    <property type="match status" value="1"/>
</dbReference>
<dbReference type="OrthoDB" id="9800147at2"/>
<dbReference type="Pfam" id="PF01797">
    <property type="entry name" value="Y1_Tnp"/>
    <property type="match status" value="1"/>
</dbReference>
<dbReference type="Gene3D" id="3.30.70.1290">
    <property type="entry name" value="Transposase IS200-like"/>
    <property type="match status" value="1"/>
</dbReference>
<evidence type="ECO:0000259" key="1">
    <source>
        <dbReference type="SMART" id="SM01321"/>
    </source>
</evidence>
<organism evidence="2 3">
    <name type="scientific">Desulfuromusa kysingii</name>
    <dbReference type="NCBI Taxonomy" id="37625"/>
    <lineage>
        <taxon>Bacteria</taxon>
        <taxon>Pseudomonadati</taxon>
        <taxon>Thermodesulfobacteriota</taxon>
        <taxon>Desulfuromonadia</taxon>
        <taxon>Desulfuromonadales</taxon>
        <taxon>Geopsychrobacteraceae</taxon>
        <taxon>Desulfuromusa</taxon>
    </lineage>
</organism>
<sequence>MPRTARIVIPDYPHHIIQRGHNRQVVFSAEEDYHYYLNNLAEWKEVYNCKIYAFCQMTNHVHLIINPGDNPENLGRLMKRVAGRQTRYINCQEGRSGTLWEGRFKSSPIDSNRYLLACCRYVEMNPVVARICADPADYPWSSCCSKVSGKRFEWLDLDSLYKSLALSDDERCKRYHKFLSETVSDQERETISRAVQRGQLTGGSSFVDEIERRLSRRIELRGQGRPRKVRK</sequence>
<dbReference type="SUPFAM" id="SSF143422">
    <property type="entry name" value="Transposase IS200-like"/>
    <property type="match status" value="1"/>
</dbReference>